<dbReference type="AlphaFoldDB" id="A0A6L8Q2A9"/>
<evidence type="ECO:0000256" key="2">
    <source>
        <dbReference type="ARBA" id="ARBA00023150"/>
    </source>
</evidence>
<dbReference type="NCBIfam" id="TIGR00177">
    <property type="entry name" value="molyb_syn"/>
    <property type="match status" value="1"/>
</dbReference>
<dbReference type="InterPro" id="IPR001453">
    <property type="entry name" value="MoaB/Mog_dom"/>
</dbReference>
<dbReference type="Gene3D" id="3.40.980.10">
    <property type="entry name" value="MoaB/Mog-like domain"/>
    <property type="match status" value="1"/>
</dbReference>
<evidence type="ECO:0000313" key="4">
    <source>
        <dbReference type="EMBL" id="MZG27409.1"/>
    </source>
</evidence>
<dbReference type="SUPFAM" id="SSF53218">
    <property type="entry name" value="Molybdenum cofactor biosynthesis proteins"/>
    <property type="match status" value="1"/>
</dbReference>
<dbReference type="InterPro" id="IPR036425">
    <property type="entry name" value="MoaB/Mog-like_dom_sf"/>
</dbReference>
<protein>
    <submittedName>
        <fullName evidence="4">MogA/MoaB family molybdenum cofactor biosynthesis protein</fullName>
    </submittedName>
</protein>
<sequence length="203" mass="21649">MLFEHGTCAPASPLGVSRELLRKEVKVTIKFAIITCSDTRTLETDEAGQKLEQLIAEQGWECIRRVVEMDERPFIAGALIDACDNTDADIVLTCGGSGLSLRDVTPEATRDVADREVPGIAEAMRAHSVAITPFAMLSRAICAQRGHTLIINLPGSTKAATENWEGIVAALPHAVKMMAGEGHSTQKDLSEKLAAAAARGELG</sequence>
<evidence type="ECO:0000313" key="5">
    <source>
        <dbReference type="Proteomes" id="UP000472380"/>
    </source>
</evidence>
<gene>
    <name evidence="4" type="ORF">FM068_02185</name>
</gene>
<organism evidence="4 5">
    <name type="scientific">Adlercreutzia equolifaciens</name>
    <dbReference type="NCBI Taxonomy" id="446660"/>
    <lineage>
        <taxon>Bacteria</taxon>
        <taxon>Bacillati</taxon>
        <taxon>Actinomycetota</taxon>
        <taxon>Coriobacteriia</taxon>
        <taxon>Eggerthellales</taxon>
        <taxon>Eggerthellaceae</taxon>
        <taxon>Adlercreutzia</taxon>
    </lineage>
</organism>
<accession>A0A6L8Q2A9</accession>
<dbReference type="CDD" id="cd00886">
    <property type="entry name" value="MogA_MoaB"/>
    <property type="match status" value="1"/>
</dbReference>
<evidence type="ECO:0000256" key="1">
    <source>
        <dbReference type="ARBA" id="ARBA00005046"/>
    </source>
</evidence>
<comment type="pathway">
    <text evidence="1">Cofactor biosynthesis; molybdopterin biosynthesis.</text>
</comment>
<dbReference type="GO" id="GO:0006777">
    <property type="term" value="P:Mo-molybdopterin cofactor biosynthetic process"/>
    <property type="evidence" value="ECO:0007669"/>
    <property type="project" value="UniProtKB-KW"/>
</dbReference>
<feature type="domain" description="MoaB/Mog" evidence="3">
    <location>
        <begin position="32"/>
        <end position="174"/>
    </location>
</feature>
<name>A0A6L8Q2A9_9ACTN</name>
<dbReference type="InterPro" id="IPR051920">
    <property type="entry name" value="MPT_Adenylyltrnsfr/MoaC-Rel"/>
</dbReference>
<dbReference type="Proteomes" id="UP000472380">
    <property type="component" value="Unassembled WGS sequence"/>
</dbReference>
<dbReference type="PANTHER" id="PTHR43764">
    <property type="entry name" value="MOLYBDENUM COFACTOR BIOSYNTHESIS"/>
    <property type="match status" value="1"/>
</dbReference>
<reference evidence="4 5" key="1">
    <citation type="submission" date="2019-07" db="EMBL/GenBank/DDBJ databases">
        <title>Draft genome sequence of Adlercreutzia equolifaciens IPLA 37004, a human intestinal strain that does not produces equol from daidzein.</title>
        <authorList>
            <person name="Vazquez L."/>
            <person name="Florez A.B."/>
            <person name="Mayo B."/>
        </authorList>
    </citation>
    <scope>NUCLEOTIDE SEQUENCE [LARGE SCALE GENOMIC DNA]</scope>
    <source>
        <strain evidence="4 5">IPLA 37004</strain>
    </source>
</reference>
<evidence type="ECO:0000259" key="3">
    <source>
        <dbReference type="SMART" id="SM00852"/>
    </source>
</evidence>
<dbReference type="Pfam" id="PF00994">
    <property type="entry name" value="MoCF_biosynth"/>
    <property type="match status" value="1"/>
</dbReference>
<dbReference type="SMART" id="SM00852">
    <property type="entry name" value="MoCF_biosynth"/>
    <property type="match status" value="1"/>
</dbReference>
<proteinExistence type="predicted"/>
<comment type="caution">
    <text evidence="4">The sequence shown here is derived from an EMBL/GenBank/DDBJ whole genome shotgun (WGS) entry which is preliminary data.</text>
</comment>
<dbReference type="EMBL" id="VJNE01000002">
    <property type="protein sequence ID" value="MZG27409.1"/>
    <property type="molecule type" value="Genomic_DNA"/>
</dbReference>
<dbReference type="PANTHER" id="PTHR43764:SF1">
    <property type="entry name" value="MOLYBDOPTERIN MOLYBDOTRANSFERASE"/>
    <property type="match status" value="1"/>
</dbReference>
<keyword evidence="2" id="KW-0501">Molybdenum cofactor biosynthesis</keyword>